<name>A0A0C9V6Y7_SPHS4</name>
<evidence type="ECO:0000313" key="2">
    <source>
        <dbReference type="Proteomes" id="UP000054279"/>
    </source>
</evidence>
<gene>
    <name evidence="1" type="ORF">M422DRAFT_52565</name>
</gene>
<sequence length="230" mass="25969">MCCPMCGLHPEIVIADGVSIGYSVMKQKAGLHPPSMTTEKSLEKADINLNGSCAAICVPSLRKLFQDLTATKVPLWTLDVTDNQRQQFPYMIEFFKYYMSLTDSKKITPVRELICQIAADDIIFQLVSVSTIPLLKSFSESKRPAPHLPLWCPAFGNMLFAYSDEAYPPVFFRIAGWLPSCTTEIYELVVSYGISSELENSVEEEWDWRVTGCWYSGPTIQKRPKYTSIP</sequence>
<keyword evidence="2" id="KW-1185">Reference proteome</keyword>
<dbReference type="HOGENOM" id="CLU_1205412_0_0_1"/>
<organism evidence="1 2">
    <name type="scientific">Sphaerobolus stellatus (strain SS14)</name>
    <dbReference type="NCBI Taxonomy" id="990650"/>
    <lineage>
        <taxon>Eukaryota</taxon>
        <taxon>Fungi</taxon>
        <taxon>Dikarya</taxon>
        <taxon>Basidiomycota</taxon>
        <taxon>Agaricomycotina</taxon>
        <taxon>Agaricomycetes</taxon>
        <taxon>Phallomycetidae</taxon>
        <taxon>Geastrales</taxon>
        <taxon>Sphaerobolaceae</taxon>
        <taxon>Sphaerobolus</taxon>
    </lineage>
</organism>
<dbReference type="Proteomes" id="UP000054279">
    <property type="component" value="Unassembled WGS sequence"/>
</dbReference>
<dbReference type="EMBL" id="KN837217">
    <property type="protein sequence ID" value="KIJ33106.1"/>
    <property type="molecule type" value="Genomic_DNA"/>
</dbReference>
<evidence type="ECO:0000313" key="1">
    <source>
        <dbReference type="EMBL" id="KIJ33106.1"/>
    </source>
</evidence>
<accession>A0A0C9V6Y7</accession>
<protein>
    <submittedName>
        <fullName evidence="1">Uncharacterized protein</fullName>
    </submittedName>
</protein>
<dbReference type="AlphaFoldDB" id="A0A0C9V6Y7"/>
<reference evidence="1 2" key="1">
    <citation type="submission" date="2014-06" db="EMBL/GenBank/DDBJ databases">
        <title>Evolutionary Origins and Diversification of the Mycorrhizal Mutualists.</title>
        <authorList>
            <consortium name="DOE Joint Genome Institute"/>
            <consortium name="Mycorrhizal Genomics Consortium"/>
            <person name="Kohler A."/>
            <person name="Kuo A."/>
            <person name="Nagy L.G."/>
            <person name="Floudas D."/>
            <person name="Copeland A."/>
            <person name="Barry K.W."/>
            <person name="Cichocki N."/>
            <person name="Veneault-Fourrey C."/>
            <person name="LaButti K."/>
            <person name="Lindquist E.A."/>
            <person name="Lipzen A."/>
            <person name="Lundell T."/>
            <person name="Morin E."/>
            <person name="Murat C."/>
            <person name="Riley R."/>
            <person name="Ohm R."/>
            <person name="Sun H."/>
            <person name="Tunlid A."/>
            <person name="Henrissat B."/>
            <person name="Grigoriev I.V."/>
            <person name="Hibbett D.S."/>
            <person name="Martin F."/>
        </authorList>
    </citation>
    <scope>NUCLEOTIDE SEQUENCE [LARGE SCALE GENOMIC DNA]</scope>
    <source>
        <strain evidence="1 2">SS14</strain>
    </source>
</reference>
<proteinExistence type="predicted"/>
<dbReference type="OrthoDB" id="5598737at2759"/>